<name>A0A143PHM1_LUTPR</name>
<reference evidence="3 4" key="1">
    <citation type="journal article" date="2016" name="Genome Announc.">
        <title>First Complete Genome Sequence of a Subdivision 6 Acidobacterium Strain.</title>
        <authorList>
            <person name="Huang S."/>
            <person name="Vieira S."/>
            <person name="Bunk B."/>
            <person name="Riedel T."/>
            <person name="Sproer C."/>
            <person name="Overmann J."/>
        </authorList>
    </citation>
    <scope>NUCLEOTIDE SEQUENCE [LARGE SCALE GENOMIC DNA]</scope>
    <source>
        <strain evidence="4">DSM 100886 HEG_-6_39</strain>
    </source>
</reference>
<proteinExistence type="inferred from homology"/>
<dbReference type="Proteomes" id="UP000076079">
    <property type="component" value="Chromosome"/>
</dbReference>
<dbReference type="InterPro" id="IPR011042">
    <property type="entry name" value="6-blade_b-propeller_TolB-like"/>
</dbReference>
<comment type="similarity">
    <text evidence="1">Belongs to the TolB family.</text>
</comment>
<evidence type="ECO:0000313" key="4">
    <source>
        <dbReference type="Proteomes" id="UP000076079"/>
    </source>
</evidence>
<gene>
    <name evidence="3" type="ORF">LuPra_01100</name>
</gene>
<dbReference type="Gene3D" id="2.120.10.30">
    <property type="entry name" value="TolB, C-terminal domain"/>
    <property type="match status" value="2"/>
</dbReference>
<dbReference type="EMBL" id="CP015136">
    <property type="protein sequence ID" value="AMY07916.1"/>
    <property type="molecule type" value="Genomic_DNA"/>
</dbReference>
<dbReference type="STRING" id="1855912.LuPra_01100"/>
<dbReference type="AlphaFoldDB" id="A0A143PHM1"/>
<evidence type="ECO:0000256" key="2">
    <source>
        <dbReference type="SAM" id="SignalP"/>
    </source>
</evidence>
<dbReference type="PANTHER" id="PTHR36842:SF1">
    <property type="entry name" value="PROTEIN TOLB"/>
    <property type="match status" value="1"/>
</dbReference>
<dbReference type="Gene3D" id="3.20.20.140">
    <property type="entry name" value="Metal-dependent hydrolases"/>
    <property type="match status" value="1"/>
</dbReference>
<evidence type="ECO:0000313" key="3">
    <source>
        <dbReference type="EMBL" id="AMY07916.1"/>
    </source>
</evidence>
<evidence type="ECO:0000256" key="1">
    <source>
        <dbReference type="ARBA" id="ARBA00009820"/>
    </source>
</evidence>
<organism evidence="3 4">
    <name type="scientific">Luteitalea pratensis</name>
    <dbReference type="NCBI Taxonomy" id="1855912"/>
    <lineage>
        <taxon>Bacteria</taxon>
        <taxon>Pseudomonadati</taxon>
        <taxon>Acidobacteriota</taxon>
        <taxon>Vicinamibacteria</taxon>
        <taxon>Vicinamibacterales</taxon>
        <taxon>Vicinamibacteraceae</taxon>
        <taxon>Luteitalea</taxon>
    </lineage>
</organism>
<dbReference type="KEGG" id="abac:LuPra_01100"/>
<protein>
    <submittedName>
        <fullName evidence="3">Translocation protein TolB</fullName>
    </submittedName>
</protein>
<feature type="chain" id="PRO_5007511352" evidence="2">
    <location>
        <begin position="25"/>
        <end position="851"/>
    </location>
</feature>
<sequence length="851" mass="93554" precursor="true">MRRSLILLALLFAATLRGSGNGPAAVRPDYPASKHGGTYMFNYYLPPAPSATAWSPAWSPDGKWIAVAMQGSIWKVDPANGTASEVSYNAKYHASPTWSPDGRWIVYTADDDGSSIQLEAVDVQTGESHALTNDGHLYADPAFSPDGSRLAYVSTKPNGYFNVYVRAIKDGRWTGEEIAVTQDNNYGNERLYFGAWDMHTQPSWLPGSDALVLVSNRNAPLGSGNVWRVPVEANAMPKATLVLQEETLYRTRPDVSREGKRIIFSSSRGAADQFNHLYLVPTGGGEPYKLTFGDHDEFHPRWSPDGERIAYISNEGGLPQLWVLETYGGAKTQVRIQSRQWRRPMGRVHVRVVDGVTGASTAARVYADGADGKAYMPPDVYARIASTRMTRRLNGHVFHASGDFTLEAPPGRLSLEAVKGFEYQPSAAEVEVKADATTQATLTLRPIVDMAAKGWYGGSTHAHMNYAGNLRNTPEHMMLMGRAEDVDVVNILAANKDSRVFDHQYFEKGGGEHSSSVGQPDVKVIVGEEYRPPFWGHVFYIGLADHLISPFTTGYQGSALESLYPSNTDMFRKALAQGAAVGYVHAFGGDRDPLDGSLGGAKGFAMDAALGTIHGLEWSGSSRGSYTVLHHALNNDLRIAPVGGEDANTSLHRHTMMGSIRTYAYTGRTFTAETWRDAIKAGRTFFSNGPLLEFTIDGQLPGDSVQLTAPGAVTLKAEVWSFQPLTKVMVYRNGQIWKEISLKDGGTRARFEERVEVSDSGWYALSVEGAPAFAPVDPSFPQAGTSAIRVYVGDRKIRNRASAEYFMRWLDKLKGMSEKWPGWGSQVEKDRVFAQIREARQRYEQFAKEAQ</sequence>
<dbReference type="Pfam" id="PF07676">
    <property type="entry name" value="PD40"/>
    <property type="match status" value="4"/>
</dbReference>
<keyword evidence="2" id="KW-0732">Signal</keyword>
<dbReference type="InterPro" id="IPR011659">
    <property type="entry name" value="WD40"/>
</dbReference>
<accession>A0A143PHM1</accession>
<dbReference type="PANTHER" id="PTHR36842">
    <property type="entry name" value="PROTEIN TOLB HOMOLOG"/>
    <property type="match status" value="1"/>
</dbReference>
<dbReference type="NCBIfam" id="NF038032">
    <property type="entry name" value="CehA_McbA_metalo"/>
    <property type="match status" value="1"/>
</dbReference>
<dbReference type="SUPFAM" id="SSF82171">
    <property type="entry name" value="DPP6 N-terminal domain-like"/>
    <property type="match status" value="1"/>
</dbReference>
<dbReference type="RefSeq" id="WP_110169807.1">
    <property type="nucleotide sequence ID" value="NZ_CP015136.1"/>
</dbReference>
<dbReference type="OrthoDB" id="108903at2"/>
<keyword evidence="4" id="KW-1185">Reference proteome</keyword>
<feature type="signal peptide" evidence="2">
    <location>
        <begin position="1"/>
        <end position="24"/>
    </location>
</feature>
<reference evidence="4" key="2">
    <citation type="submission" date="2016-04" db="EMBL/GenBank/DDBJ databases">
        <title>First Complete Genome Sequence of a Subdivision 6 Acidobacterium.</title>
        <authorList>
            <person name="Huang S."/>
            <person name="Vieira S."/>
            <person name="Bunk B."/>
            <person name="Riedel T."/>
            <person name="Sproeer C."/>
            <person name="Overmann J."/>
        </authorList>
    </citation>
    <scope>NUCLEOTIDE SEQUENCE [LARGE SCALE GENOMIC DNA]</scope>
    <source>
        <strain evidence="4">DSM 100886 HEG_-6_39</strain>
    </source>
</reference>